<gene>
    <name evidence="1" type="ORF">ACFSJD_15525</name>
</gene>
<dbReference type="EMBL" id="JBHUCO010000015">
    <property type="protein sequence ID" value="MFD1518906.1"/>
    <property type="molecule type" value="Genomic_DNA"/>
</dbReference>
<dbReference type="RefSeq" id="WP_344718199.1">
    <property type="nucleotide sequence ID" value="NZ_BAAAUS010000001.1"/>
</dbReference>
<accession>A0ABW4EVA6</accession>
<comment type="caution">
    <text evidence="1">The sequence shown here is derived from an EMBL/GenBank/DDBJ whole genome shotgun (WGS) entry which is preliminary data.</text>
</comment>
<reference evidence="2" key="1">
    <citation type="journal article" date="2019" name="Int. J. Syst. Evol. Microbiol.">
        <title>The Global Catalogue of Microorganisms (GCM) 10K type strain sequencing project: providing services to taxonomists for standard genome sequencing and annotation.</title>
        <authorList>
            <consortium name="The Broad Institute Genomics Platform"/>
            <consortium name="The Broad Institute Genome Sequencing Center for Infectious Disease"/>
            <person name="Wu L."/>
            <person name="Ma J."/>
        </authorList>
    </citation>
    <scope>NUCLEOTIDE SEQUENCE [LARGE SCALE GENOMIC DNA]</scope>
    <source>
        <strain evidence="2">CCM 7043</strain>
    </source>
</reference>
<evidence type="ECO:0008006" key="3">
    <source>
        <dbReference type="Google" id="ProtNLM"/>
    </source>
</evidence>
<evidence type="ECO:0000313" key="2">
    <source>
        <dbReference type="Proteomes" id="UP001597114"/>
    </source>
</evidence>
<sequence length="80" mass="8841">MVENDDYAAFTRRILAAHGRRIARRDIEGLTTLAALADDIDHALTTAVTGLREAGYSWAEIGERLGISRQAAQQRFGVNR</sequence>
<proteinExistence type="predicted"/>
<organism evidence="1 2">
    <name type="scientific">Pseudonocardia yunnanensis</name>
    <dbReference type="NCBI Taxonomy" id="58107"/>
    <lineage>
        <taxon>Bacteria</taxon>
        <taxon>Bacillati</taxon>
        <taxon>Actinomycetota</taxon>
        <taxon>Actinomycetes</taxon>
        <taxon>Pseudonocardiales</taxon>
        <taxon>Pseudonocardiaceae</taxon>
        <taxon>Pseudonocardia</taxon>
    </lineage>
</organism>
<name>A0ABW4EVA6_9PSEU</name>
<keyword evidence="2" id="KW-1185">Reference proteome</keyword>
<dbReference type="Proteomes" id="UP001597114">
    <property type="component" value="Unassembled WGS sequence"/>
</dbReference>
<protein>
    <recommendedName>
        <fullName evidence="3">AsnC family protein</fullName>
    </recommendedName>
</protein>
<evidence type="ECO:0000313" key="1">
    <source>
        <dbReference type="EMBL" id="MFD1518906.1"/>
    </source>
</evidence>